<keyword evidence="2" id="KW-1003">Cell membrane</keyword>
<evidence type="ECO:0000256" key="11">
    <source>
        <dbReference type="ARBA" id="ARBA00023268"/>
    </source>
</evidence>
<comment type="subcellular location">
    <subcellularLocation>
        <location evidence="1">Cell membrane</location>
    </subcellularLocation>
</comment>
<keyword evidence="4" id="KW-0645">Protease</keyword>
<dbReference type="GO" id="GO:0008360">
    <property type="term" value="P:regulation of cell shape"/>
    <property type="evidence" value="ECO:0007669"/>
    <property type="project" value="UniProtKB-KW"/>
</dbReference>
<keyword evidence="3" id="KW-0121">Carboxypeptidase</keyword>
<dbReference type="InterPro" id="IPR001264">
    <property type="entry name" value="Glyco_trans_51"/>
</dbReference>
<dbReference type="GO" id="GO:0006508">
    <property type="term" value="P:proteolysis"/>
    <property type="evidence" value="ECO:0007669"/>
    <property type="project" value="UniProtKB-KW"/>
</dbReference>
<dbReference type="EC" id="2.4.1.129" evidence="19"/>
<keyword evidence="12" id="KW-0961">Cell wall biogenesis/degradation</keyword>
<comment type="catalytic activity">
    <reaction evidence="14">
        <text>[GlcNAc-(1-&gt;4)-Mur2Ac(oyl-L-Ala-gamma-D-Glu-L-Lys-D-Ala-D-Ala)](n)-di-trans,octa-cis-undecaprenyl diphosphate + beta-D-GlcNAc-(1-&gt;4)-Mur2Ac(oyl-L-Ala-gamma-D-Glu-L-Lys-D-Ala-D-Ala)-di-trans,octa-cis-undecaprenyl diphosphate = [GlcNAc-(1-&gt;4)-Mur2Ac(oyl-L-Ala-gamma-D-Glu-L-Lys-D-Ala-D-Ala)](n+1)-di-trans,octa-cis-undecaprenyl diphosphate + di-trans,octa-cis-undecaprenyl diphosphate + H(+)</text>
        <dbReference type="Rhea" id="RHEA:23708"/>
        <dbReference type="Rhea" id="RHEA-COMP:9602"/>
        <dbReference type="Rhea" id="RHEA-COMP:9603"/>
        <dbReference type="ChEBI" id="CHEBI:15378"/>
        <dbReference type="ChEBI" id="CHEBI:58405"/>
        <dbReference type="ChEBI" id="CHEBI:60033"/>
        <dbReference type="ChEBI" id="CHEBI:78435"/>
        <dbReference type="EC" id="2.4.99.28"/>
    </reaction>
</comment>
<keyword evidence="8" id="KW-0133">Cell shape</keyword>
<sequence length="927" mass="102183">MDRTRRNRRSRLPGSAPLPPGMLRRGRAIEPDIRMGRVLARLTLAFLALGVLVSLGVAGVAYGAYSDLAASLKPRLAAIENRESFETTRLYDRNGQLLYEFFGAGKRTRVSIDQVSTYLISATVAIEDRTFFENRGVDYLGIARTLLTSLQAGEETGGASTITQQLIKNVVLSDEERRYENRYQRKLIEIILAQELSEQYSKNDILELYLNEIYYGNLAYGIEAAANVYFGIPAKDLNLPQAALLAGLPQLPNVYDPFNYLDGGVLKGVRLGDGWLSPAYRLPTGTPPPKWRQVAVLRQMVDEGIISDPVARRAAAVDLAFASQDVPLNAPHFVFYVRRLLEEEYGPQFANMGLSVYTTIDLDLQRMAQEKAAERIQELEARNIHNAAVVILQPNTGQILAMVGSIDYNKTIPTKTPGESGNVLDGQVNVTVRERQPGSALKPFTYLAAMERGMTPETVIWDVPTKFPLIAGEWYEPQNYNGRWNGPVRMRAALANSLNMPAVKALKYAGIDETISLLRRAGITTLQRGSGFYGLALTLGGGEVTPLELTTAYNTLASGGRYYPPVAILKVVDSSGRTLQEFRPTLRPQTLNPDHVAIITDMLSDDAARAPVWGLNSKLKLSRPAAVKTGTSNDWRDAWAVGYTPYVTVGVWTGNNNNEPTKKVESLTGGGVIWHNIMEELFANPKFQRLLAEPYLDGRLPLDFTKPSWLVRKPICPLPGPYHVSREELFAPDMLPAGSVPVSDTTQLCRDIFTEVQVVRLSDAPIETTSLITDTAVAAQWYCAPGEGQSIASEQVTTILTWNVPPPDPDEQIVYTWEGMQSAMGDWTVAPIVASAIPPCTAEMLTPHTPPVPGAVRMPDLRRFGENQAKEQLAALGIFNVYVDYQTRDRIPDVFDDYAPYAVVSTLPAPGEWIDPNMTVVLGVRAP</sequence>
<protein>
    <submittedName>
        <fullName evidence="19">Peptidoglycan glycosyltransferase</fullName>
        <ecNumber evidence="19">2.4.1.129</ecNumber>
    </submittedName>
</protein>
<feature type="domain" description="Glycosyl transferase family 51" evidence="18">
    <location>
        <begin position="95"/>
        <end position="259"/>
    </location>
</feature>
<feature type="domain" description="Penicillin-binding protein transpeptidase" evidence="17">
    <location>
        <begin position="388"/>
        <end position="652"/>
    </location>
</feature>
<dbReference type="GO" id="GO:0005886">
    <property type="term" value="C:plasma membrane"/>
    <property type="evidence" value="ECO:0007669"/>
    <property type="project" value="UniProtKB-SubCell"/>
</dbReference>
<keyword evidence="11" id="KW-0511">Multifunctional enzyme</keyword>
<evidence type="ECO:0000313" key="19">
    <source>
        <dbReference type="EMBL" id="ABU56638.1"/>
    </source>
</evidence>
<keyword evidence="10 16" id="KW-0472">Membrane</keyword>
<feature type="transmembrane region" description="Helical" evidence="16">
    <location>
        <begin position="44"/>
        <end position="65"/>
    </location>
</feature>
<dbReference type="Proteomes" id="UP000000263">
    <property type="component" value="Chromosome"/>
</dbReference>
<evidence type="ECO:0000256" key="8">
    <source>
        <dbReference type="ARBA" id="ARBA00022960"/>
    </source>
</evidence>
<dbReference type="RefSeq" id="WP_012119069.1">
    <property type="nucleotide sequence ID" value="NC_009767.1"/>
</dbReference>
<dbReference type="InterPro" id="IPR001460">
    <property type="entry name" value="PCN-bd_Tpept"/>
</dbReference>
<feature type="region of interest" description="Disordered" evidence="15">
    <location>
        <begin position="1"/>
        <end position="22"/>
    </location>
</feature>
<dbReference type="Gene3D" id="3.30.10.20">
    <property type="match status" value="1"/>
</dbReference>
<feature type="compositionally biased region" description="Basic residues" evidence="15">
    <location>
        <begin position="1"/>
        <end position="11"/>
    </location>
</feature>
<evidence type="ECO:0000256" key="3">
    <source>
        <dbReference type="ARBA" id="ARBA00022645"/>
    </source>
</evidence>
<evidence type="ECO:0000256" key="9">
    <source>
        <dbReference type="ARBA" id="ARBA00022984"/>
    </source>
</evidence>
<dbReference type="GO" id="GO:0071555">
    <property type="term" value="P:cell wall organization"/>
    <property type="evidence" value="ECO:0007669"/>
    <property type="project" value="UniProtKB-KW"/>
</dbReference>
<evidence type="ECO:0000256" key="14">
    <source>
        <dbReference type="ARBA" id="ARBA00049902"/>
    </source>
</evidence>
<evidence type="ECO:0000256" key="6">
    <source>
        <dbReference type="ARBA" id="ARBA00022679"/>
    </source>
</evidence>
<dbReference type="CDD" id="cd06577">
    <property type="entry name" value="PASTA_pknB"/>
    <property type="match status" value="1"/>
</dbReference>
<dbReference type="GO" id="GO:0009252">
    <property type="term" value="P:peptidoglycan biosynthetic process"/>
    <property type="evidence" value="ECO:0007669"/>
    <property type="project" value="UniProtKB-KW"/>
</dbReference>
<dbReference type="HOGENOM" id="CLU_006354_2_4_0"/>
<keyword evidence="6 19" id="KW-0808">Transferase</keyword>
<organism evidence="19 20">
    <name type="scientific">Roseiflexus castenholzii (strain DSM 13941 / HLO8)</name>
    <dbReference type="NCBI Taxonomy" id="383372"/>
    <lineage>
        <taxon>Bacteria</taxon>
        <taxon>Bacillati</taxon>
        <taxon>Chloroflexota</taxon>
        <taxon>Chloroflexia</taxon>
        <taxon>Chloroflexales</taxon>
        <taxon>Roseiflexineae</taxon>
        <taxon>Roseiflexaceae</taxon>
        <taxon>Roseiflexus</taxon>
    </lineage>
</organism>
<evidence type="ECO:0000256" key="5">
    <source>
        <dbReference type="ARBA" id="ARBA00022676"/>
    </source>
</evidence>
<proteinExistence type="predicted"/>
<evidence type="ECO:0000256" key="4">
    <source>
        <dbReference type="ARBA" id="ARBA00022670"/>
    </source>
</evidence>
<evidence type="ECO:0000256" key="10">
    <source>
        <dbReference type="ARBA" id="ARBA00023136"/>
    </source>
</evidence>
<dbReference type="Gene3D" id="3.40.710.10">
    <property type="entry name" value="DD-peptidase/beta-lactamase superfamily"/>
    <property type="match status" value="1"/>
</dbReference>
<evidence type="ECO:0000256" key="15">
    <source>
        <dbReference type="SAM" id="MobiDB-lite"/>
    </source>
</evidence>
<name>A7NGP5_ROSCS</name>
<evidence type="ECO:0000313" key="20">
    <source>
        <dbReference type="Proteomes" id="UP000000263"/>
    </source>
</evidence>
<dbReference type="InterPro" id="IPR050396">
    <property type="entry name" value="Glycosyltr_51/Transpeptidase"/>
</dbReference>
<dbReference type="PANTHER" id="PTHR32282">
    <property type="entry name" value="BINDING PROTEIN TRANSPEPTIDASE, PUTATIVE-RELATED"/>
    <property type="match status" value="1"/>
</dbReference>
<keyword evidence="9" id="KW-0573">Peptidoglycan synthesis</keyword>
<dbReference type="GO" id="GO:0030288">
    <property type="term" value="C:outer membrane-bounded periplasmic space"/>
    <property type="evidence" value="ECO:0007669"/>
    <property type="project" value="TreeGrafter"/>
</dbReference>
<dbReference type="PANTHER" id="PTHR32282:SF11">
    <property type="entry name" value="PENICILLIN-BINDING PROTEIN 1B"/>
    <property type="match status" value="1"/>
</dbReference>
<dbReference type="InterPro" id="IPR005543">
    <property type="entry name" value="PASTA_dom"/>
</dbReference>
<dbReference type="STRING" id="383372.Rcas_0508"/>
<evidence type="ECO:0000256" key="12">
    <source>
        <dbReference type="ARBA" id="ARBA00023316"/>
    </source>
</evidence>
<dbReference type="SUPFAM" id="SSF56601">
    <property type="entry name" value="beta-lactamase/transpeptidase-like"/>
    <property type="match status" value="1"/>
</dbReference>
<evidence type="ECO:0000256" key="1">
    <source>
        <dbReference type="ARBA" id="ARBA00004236"/>
    </source>
</evidence>
<evidence type="ECO:0000256" key="13">
    <source>
        <dbReference type="ARBA" id="ARBA00034000"/>
    </source>
</evidence>
<evidence type="ECO:0000256" key="2">
    <source>
        <dbReference type="ARBA" id="ARBA00022475"/>
    </source>
</evidence>
<dbReference type="GO" id="GO:0009002">
    <property type="term" value="F:serine-type D-Ala-D-Ala carboxypeptidase activity"/>
    <property type="evidence" value="ECO:0007669"/>
    <property type="project" value="UniProtKB-EC"/>
</dbReference>
<keyword evidence="20" id="KW-1185">Reference proteome</keyword>
<dbReference type="InterPro" id="IPR012338">
    <property type="entry name" value="Beta-lactam/transpept-like"/>
</dbReference>
<dbReference type="Gene3D" id="1.10.3810.10">
    <property type="entry name" value="Biosynthetic peptidoglycan transglycosylase-like"/>
    <property type="match status" value="1"/>
</dbReference>
<reference evidence="19 20" key="1">
    <citation type="submission" date="2007-08" db="EMBL/GenBank/DDBJ databases">
        <title>Complete sequence of Roseiflexus castenholzii DSM 13941.</title>
        <authorList>
            <consortium name="US DOE Joint Genome Institute"/>
            <person name="Copeland A."/>
            <person name="Lucas S."/>
            <person name="Lapidus A."/>
            <person name="Barry K."/>
            <person name="Glavina del Rio T."/>
            <person name="Dalin E."/>
            <person name="Tice H."/>
            <person name="Pitluck S."/>
            <person name="Thompson L.S."/>
            <person name="Brettin T."/>
            <person name="Bruce D."/>
            <person name="Detter J.C."/>
            <person name="Han C."/>
            <person name="Tapia R."/>
            <person name="Schmutz J."/>
            <person name="Larimer F."/>
            <person name="Land M."/>
            <person name="Hauser L."/>
            <person name="Kyrpides N."/>
            <person name="Mikhailova N."/>
            <person name="Bryant D.A."/>
            <person name="Hanada S."/>
            <person name="Tsukatani Y."/>
            <person name="Richardson P."/>
        </authorList>
    </citation>
    <scope>NUCLEOTIDE SEQUENCE [LARGE SCALE GENOMIC DNA]</scope>
    <source>
        <strain evidence="20">DSM 13941 / HLO8</strain>
    </source>
</reference>
<dbReference type="Pfam" id="PF00912">
    <property type="entry name" value="Transgly"/>
    <property type="match status" value="1"/>
</dbReference>
<dbReference type="EMBL" id="CP000804">
    <property type="protein sequence ID" value="ABU56638.1"/>
    <property type="molecule type" value="Genomic_DNA"/>
</dbReference>
<dbReference type="Pfam" id="PF00905">
    <property type="entry name" value="Transpeptidase"/>
    <property type="match status" value="1"/>
</dbReference>
<dbReference type="KEGG" id="rca:Rcas_0508"/>
<dbReference type="CAZy" id="GT51">
    <property type="family name" value="Glycosyltransferase Family 51"/>
</dbReference>
<dbReference type="InterPro" id="IPR023346">
    <property type="entry name" value="Lysozyme-like_dom_sf"/>
</dbReference>
<evidence type="ECO:0000259" key="18">
    <source>
        <dbReference type="Pfam" id="PF00912"/>
    </source>
</evidence>
<dbReference type="eggNOG" id="COG0744">
    <property type="taxonomic scope" value="Bacteria"/>
</dbReference>
<dbReference type="InterPro" id="IPR036950">
    <property type="entry name" value="PBP_transglycosylase"/>
</dbReference>
<dbReference type="GO" id="GO:0008955">
    <property type="term" value="F:peptidoglycan glycosyltransferase activity"/>
    <property type="evidence" value="ECO:0007669"/>
    <property type="project" value="UniProtKB-EC"/>
</dbReference>
<comment type="catalytic activity">
    <reaction evidence="13">
        <text>Preferential cleavage: (Ac)2-L-Lys-D-Ala-|-D-Ala. Also transpeptidation of peptidyl-alanyl moieties that are N-acyl substituents of D-alanine.</text>
        <dbReference type="EC" id="3.4.16.4"/>
    </reaction>
</comment>
<evidence type="ECO:0000256" key="7">
    <source>
        <dbReference type="ARBA" id="ARBA00022801"/>
    </source>
</evidence>
<gene>
    <name evidence="19" type="ordered locus">Rcas_0508</name>
</gene>
<keyword evidence="7" id="KW-0378">Hydrolase</keyword>
<keyword evidence="16" id="KW-1133">Transmembrane helix</keyword>
<keyword evidence="5 19" id="KW-0328">Glycosyltransferase</keyword>
<keyword evidence="16" id="KW-0812">Transmembrane</keyword>
<evidence type="ECO:0000259" key="17">
    <source>
        <dbReference type="Pfam" id="PF00905"/>
    </source>
</evidence>
<dbReference type="AlphaFoldDB" id="A7NGP5"/>
<dbReference type="SUPFAM" id="SSF53955">
    <property type="entry name" value="Lysozyme-like"/>
    <property type="match status" value="1"/>
</dbReference>
<evidence type="ECO:0000256" key="16">
    <source>
        <dbReference type="SAM" id="Phobius"/>
    </source>
</evidence>
<accession>A7NGP5</accession>
<dbReference type="GO" id="GO:0008658">
    <property type="term" value="F:penicillin binding"/>
    <property type="evidence" value="ECO:0007669"/>
    <property type="project" value="InterPro"/>
</dbReference>